<dbReference type="AlphaFoldDB" id="A0A4U2YTI2"/>
<protein>
    <submittedName>
        <fullName evidence="1">Uncharacterized protein</fullName>
    </submittedName>
</protein>
<organism evidence="1 2">
    <name type="scientific">Nocardioides jishulii</name>
    <dbReference type="NCBI Taxonomy" id="2575440"/>
    <lineage>
        <taxon>Bacteria</taxon>
        <taxon>Bacillati</taxon>
        <taxon>Actinomycetota</taxon>
        <taxon>Actinomycetes</taxon>
        <taxon>Propionibacteriales</taxon>
        <taxon>Nocardioidaceae</taxon>
        <taxon>Nocardioides</taxon>
    </lineage>
</organism>
<proteinExistence type="predicted"/>
<evidence type="ECO:0000313" key="2">
    <source>
        <dbReference type="Proteomes" id="UP000307808"/>
    </source>
</evidence>
<reference evidence="1 2" key="1">
    <citation type="submission" date="2019-04" db="EMBL/GenBank/DDBJ databases">
        <authorList>
            <person name="Dong K."/>
        </authorList>
    </citation>
    <scope>NUCLEOTIDE SEQUENCE [LARGE SCALE GENOMIC DNA]</scope>
    <source>
        <strain evidence="2">dk3543</strain>
    </source>
</reference>
<dbReference type="EMBL" id="SZPY01000001">
    <property type="protein sequence ID" value="TKI63962.1"/>
    <property type="molecule type" value="Genomic_DNA"/>
</dbReference>
<accession>A0A4U2YTI2</accession>
<dbReference type="Proteomes" id="UP000307808">
    <property type="component" value="Unassembled WGS sequence"/>
</dbReference>
<gene>
    <name evidence="1" type="ORF">FC770_01925</name>
</gene>
<name>A0A4U2YTI2_9ACTN</name>
<dbReference type="PROSITE" id="PS51318">
    <property type="entry name" value="TAT"/>
    <property type="match status" value="1"/>
</dbReference>
<comment type="caution">
    <text evidence="1">The sequence shown here is derived from an EMBL/GenBank/DDBJ whole genome shotgun (WGS) entry which is preliminary data.</text>
</comment>
<dbReference type="RefSeq" id="WP_137064426.1">
    <property type="nucleotide sequence ID" value="NZ_CP040748.1"/>
</dbReference>
<evidence type="ECO:0000313" key="1">
    <source>
        <dbReference type="EMBL" id="TKI63962.1"/>
    </source>
</evidence>
<sequence>MTLDDSMSELAGSVAPGRRSLLRAGAWGVPAVVLAGATPAYAGSPPAGPDVGVFSVARGAADVARTSFVVSTTTAQGLLVTMGITTIDYEDAGMGPHPTYGTGANRHLDLEVIGMGSDDVPVNGVTVHQYVIGGNSRGRYALTFSRPVTDVTFTMTGISGRGEDAVSFSAPGYVALGPGVSGYGNTTGVFIYGRDGNPADPADPKGRAMVVISGPTSSIPFQFYFGGLPPVAERDTSQSVYIGDVSFTLA</sequence>
<keyword evidence="2" id="KW-1185">Reference proteome</keyword>
<dbReference type="InterPro" id="IPR006311">
    <property type="entry name" value="TAT_signal"/>
</dbReference>